<name>A0ABD2YS62_9GENT</name>
<sequence>MWMNLHSFMELVHHCGGLQQVGLVEETQVAGSIVLRIGIRYPMRDAASLLANLVWRQMAGSKDKALQNRSTLNRIGDSSFWYTLAGEWLSSRRLNLESLCHGVWGDSHPSINSSTIAPNLVVCFKY</sequence>
<protein>
    <submittedName>
        <fullName evidence="1">Uncharacterized protein</fullName>
    </submittedName>
</protein>
<dbReference type="AlphaFoldDB" id="A0ABD2YS62"/>
<dbReference type="EMBL" id="JBJUIK010000012">
    <property type="protein sequence ID" value="KAL3510178.1"/>
    <property type="molecule type" value="Genomic_DNA"/>
</dbReference>
<organism evidence="1 2">
    <name type="scientific">Cinchona calisaya</name>
    <dbReference type="NCBI Taxonomy" id="153742"/>
    <lineage>
        <taxon>Eukaryota</taxon>
        <taxon>Viridiplantae</taxon>
        <taxon>Streptophyta</taxon>
        <taxon>Embryophyta</taxon>
        <taxon>Tracheophyta</taxon>
        <taxon>Spermatophyta</taxon>
        <taxon>Magnoliopsida</taxon>
        <taxon>eudicotyledons</taxon>
        <taxon>Gunneridae</taxon>
        <taxon>Pentapetalae</taxon>
        <taxon>asterids</taxon>
        <taxon>lamiids</taxon>
        <taxon>Gentianales</taxon>
        <taxon>Rubiaceae</taxon>
        <taxon>Cinchonoideae</taxon>
        <taxon>Cinchoneae</taxon>
        <taxon>Cinchona</taxon>
    </lineage>
</organism>
<accession>A0ABD2YS62</accession>
<dbReference type="Proteomes" id="UP001630127">
    <property type="component" value="Unassembled WGS sequence"/>
</dbReference>
<gene>
    <name evidence="1" type="ORF">ACH5RR_029579</name>
</gene>
<keyword evidence="2" id="KW-1185">Reference proteome</keyword>
<evidence type="ECO:0000313" key="1">
    <source>
        <dbReference type="EMBL" id="KAL3510178.1"/>
    </source>
</evidence>
<reference evidence="1 2" key="1">
    <citation type="submission" date="2024-11" db="EMBL/GenBank/DDBJ databases">
        <title>A near-complete genome assembly of Cinchona calisaya.</title>
        <authorList>
            <person name="Lian D.C."/>
            <person name="Zhao X.W."/>
            <person name="Wei L."/>
        </authorList>
    </citation>
    <scope>NUCLEOTIDE SEQUENCE [LARGE SCALE GENOMIC DNA]</scope>
    <source>
        <tissue evidence="1">Nenye</tissue>
    </source>
</reference>
<proteinExistence type="predicted"/>
<comment type="caution">
    <text evidence="1">The sequence shown here is derived from an EMBL/GenBank/DDBJ whole genome shotgun (WGS) entry which is preliminary data.</text>
</comment>
<evidence type="ECO:0000313" key="2">
    <source>
        <dbReference type="Proteomes" id="UP001630127"/>
    </source>
</evidence>